<name>A0AAW5P6W1_9BACT</name>
<dbReference type="RefSeq" id="WP_259258325.1">
    <property type="nucleotide sequence ID" value="NZ_JANTZM010000007.1"/>
</dbReference>
<sequence length="119" mass="13540">MTDKAKEIARSFARKIQHEARPPGDIRGAVFDDGRGDSAQIAISLKGHKSGRHWQLDTSLQSLTASIKRAAKYFSDGQVRIQRIEHPDINRKYDRHTQRTETWGHRSGITMVHVWVLPG</sequence>
<comment type="caution">
    <text evidence="1">The sequence shown here is derived from an EMBL/GenBank/DDBJ whole genome shotgun (WGS) entry which is preliminary data.</text>
</comment>
<accession>A0AAW5P6W1</accession>
<gene>
    <name evidence="1" type="ORF">GGP99_001760</name>
</gene>
<dbReference type="Proteomes" id="UP001155110">
    <property type="component" value="Unassembled WGS sequence"/>
</dbReference>
<dbReference type="AlphaFoldDB" id="A0AAW5P6W1"/>
<evidence type="ECO:0000313" key="2">
    <source>
        <dbReference type="Proteomes" id="UP001155110"/>
    </source>
</evidence>
<organism evidence="1 2">
    <name type="scientific">Salinibacter ruber</name>
    <dbReference type="NCBI Taxonomy" id="146919"/>
    <lineage>
        <taxon>Bacteria</taxon>
        <taxon>Pseudomonadati</taxon>
        <taxon>Rhodothermota</taxon>
        <taxon>Rhodothermia</taxon>
        <taxon>Rhodothermales</taxon>
        <taxon>Salinibacteraceae</taxon>
        <taxon>Salinibacter</taxon>
    </lineage>
</organism>
<protein>
    <submittedName>
        <fullName evidence="1">Uncharacterized protein</fullName>
    </submittedName>
</protein>
<dbReference type="EMBL" id="JANTZM010000007">
    <property type="protein sequence ID" value="MCS4157796.1"/>
    <property type="molecule type" value="Genomic_DNA"/>
</dbReference>
<proteinExistence type="predicted"/>
<evidence type="ECO:0000313" key="1">
    <source>
        <dbReference type="EMBL" id="MCS4157796.1"/>
    </source>
</evidence>
<reference evidence="1" key="1">
    <citation type="submission" date="2022-08" db="EMBL/GenBank/DDBJ databases">
        <title>Genomic Encyclopedia of Type Strains, Phase V (KMG-V): Genome sequencing to study the core and pangenomes of soil and plant-associated prokaryotes.</title>
        <authorList>
            <person name="Whitman W."/>
        </authorList>
    </citation>
    <scope>NUCLEOTIDE SEQUENCE</scope>
    <source>
        <strain evidence="1">SP3002</strain>
    </source>
</reference>